<keyword evidence="3" id="KW-1185">Reference proteome</keyword>
<evidence type="ECO:0000313" key="2">
    <source>
        <dbReference type="EMBL" id="KAK9721639.1"/>
    </source>
</evidence>
<evidence type="ECO:0000256" key="1">
    <source>
        <dbReference type="SAM" id="SignalP"/>
    </source>
</evidence>
<feature type="chain" id="PRO_5045516238" evidence="1">
    <location>
        <begin position="20"/>
        <end position="64"/>
    </location>
</feature>
<gene>
    <name evidence="2" type="ORF">K7432_003234</name>
</gene>
<dbReference type="Proteomes" id="UP001479436">
    <property type="component" value="Unassembled WGS sequence"/>
</dbReference>
<feature type="signal peptide" evidence="1">
    <location>
        <begin position="1"/>
        <end position="19"/>
    </location>
</feature>
<protein>
    <submittedName>
        <fullName evidence="2">Uncharacterized protein</fullName>
    </submittedName>
</protein>
<sequence length="64" mass="7016">MKFLSTLVIAAISLAVVSAAPGVPCVTQCESTYRRCALACPSRDHLCNQKCYRAEMVCKRNCPH</sequence>
<organism evidence="2 3">
    <name type="scientific">Basidiobolus ranarum</name>
    <dbReference type="NCBI Taxonomy" id="34480"/>
    <lineage>
        <taxon>Eukaryota</taxon>
        <taxon>Fungi</taxon>
        <taxon>Fungi incertae sedis</taxon>
        <taxon>Zoopagomycota</taxon>
        <taxon>Entomophthoromycotina</taxon>
        <taxon>Basidiobolomycetes</taxon>
        <taxon>Basidiobolales</taxon>
        <taxon>Basidiobolaceae</taxon>
        <taxon>Basidiobolus</taxon>
    </lineage>
</organism>
<dbReference type="EMBL" id="JASJQH010006972">
    <property type="protein sequence ID" value="KAK9721639.1"/>
    <property type="molecule type" value="Genomic_DNA"/>
</dbReference>
<proteinExistence type="predicted"/>
<name>A0ABR2W6H7_9FUNG</name>
<comment type="caution">
    <text evidence="2">The sequence shown here is derived from an EMBL/GenBank/DDBJ whole genome shotgun (WGS) entry which is preliminary data.</text>
</comment>
<keyword evidence="1" id="KW-0732">Signal</keyword>
<accession>A0ABR2W6H7</accession>
<reference evidence="2 3" key="1">
    <citation type="submission" date="2023-04" db="EMBL/GenBank/DDBJ databases">
        <title>Genome of Basidiobolus ranarum AG-B5.</title>
        <authorList>
            <person name="Stajich J.E."/>
            <person name="Carter-House D."/>
            <person name="Gryganskyi A."/>
        </authorList>
    </citation>
    <scope>NUCLEOTIDE SEQUENCE [LARGE SCALE GENOMIC DNA]</scope>
    <source>
        <strain evidence="2 3">AG-B5</strain>
    </source>
</reference>
<evidence type="ECO:0000313" key="3">
    <source>
        <dbReference type="Proteomes" id="UP001479436"/>
    </source>
</evidence>